<sequence length="306" mass="31939">MTTPGGPEVLDVVERLDVNAVGGRVRIRVHAATVNPTDLALRAGQRPRAAGSDGPRIPGMEAAGVIDEIGPDVTGLTVGDEVMAIVVPSRPEGGAYVEQLVVDADQVARAPRGVTLVEAATLPMNGLTAVRALDMLDLPQGSTLAVSGAAGALGGYVLQLAAHRGLRVIAIASERDAALLRELGPHELVPRGDDAAERVRELVPEGVDGAVDTALLHERIVPAVRDGGGFAVVRGWPEEAGRGITVHRVMVAEYAHRADLLAELATLVEEGVLTLRVARTFTAEDAPEAHRLMEAGGVRGRLVLTF</sequence>
<accession>A0ABP8KTE4</accession>
<keyword evidence="5" id="KW-1185">Reference proteome</keyword>
<keyword evidence="1" id="KW-0521">NADP</keyword>
<evidence type="ECO:0000313" key="5">
    <source>
        <dbReference type="Proteomes" id="UP001500622"/>
    </source>
</evidence>
<gene>
    <name evidence="4" type="ORF">GCM10023169_00460</name>
</gene>
<dbReference type="PANTHER" id="PTHR48106">
    <property type="entry name" value="QUINONE OXIDOREDUCTASE PIG3-RELATED"/>
    <property type="match status" value="1"/>
</dbReference>
<evidence type="ECO:0000313" key="4">
    <source>
        <dbReference type="EMBL" id="GAA4414774.1"/>
    </source>
</evidence>
<comment type="caution">
    <text evidence="4">The sequence shown here is derived from an EMBL/GenBank/DDBJ whole genome shotgun (WGS) entry which is preliminary data.</text>
</comment>
<evidence type="ECO:0000259" key="3">
    <source>
        <dbReference type="SMART" id="SM00829"/>
    </source>
</evidence>
<proteinExistence type="predicted"/>
<dbReference type="CDD" id="cd05289">
    <property type="entry name" value="MDR_like_2"/>
    <property type="match status" value="1"/>
</dbReference>
<dbReference type="SUPFAM" id="SSF51735">
    <property type="entry name" value="NAD(P)-binding Rossmann-fold domains"/>
    <property type="match status" value="1"/>
</dbReference>
<name>A0ABP8KTE4_9MICO</name>
<evidence type="ECO:0000256" key="2">
    <source>
        <dbReference type="ARBA" id="ARBA00023002"/>
    </source>
</evidence>
<dbReference type="SUPFAM" id="SSF50129">
    <property type="entry name" value="GroES-like"/>
    <property type="match status" value="1"/>
</dbReference>
<dbReference type="EMBL" id="BAABGN010000001">
    <property type="protein sequence ID" value="GAA4414774.1"/>
    <property type="molecule type" value="Genomic_DNA"/>
</dbReference>
<protein>
    <submittedName>
        <fullName evidence="4">NADP-dependent oxidoreductase</fullName>
    </submittedName>
</protein>
<dbReference type="Gene3D" id="3.40.50.720">
    <property type="entry name" value="NAD(P)-binding Rossmann-like Domain"/>
    <property type="match status" value="1"/>
</dbReference>
<dbReference type="InterPro" id="IPR036291">
    <property type="entry name" value="NAD(P)-bd_dom_sf"/>
</dbReference>
<dbReference type="InterPro" id="IPR011032">
    <property type="entry name" value="GroES-like_sf"/>
</dbReference>
<dbReference type="InterPro" id="IPR020843">
    <property type="entry name" value="ER"/>
</dbReference>
<dbReference type="InterPro" id="IPR013154">
    <property type="entry name" value="ADH-like_N"/>
</dbReference>
<dbReference type="SMART" id="SM00829">
    <property type="entry name" value="PKS_ER"/>
    <property type="match status" value="1"/>
</dbReference>
<reference evidence="5" key="1">
    <citation type="journal article" date="2019" name="Int. J. Syst. Evol. Microbiol.">
        <title>The Global Catalogue of Microorganisms (GCM) 10K type strain sequencing project: providing services to taxonomists for standard genome sequencing and annotation.</title>
        <authorList>
            <consortium name="The Broad Institute Genomics Platform"/>
            <consortium name="The Broad Institute Genome Sequencing Center for Infectious Disease"/>
            <person name="Wu L."/>
            <person name="Ma J."/>
        </authorList>
    </citation>
    <scope>NUCLEOTIDE SEQUENCE [LARGE SCALE GENOMIC DNA]</scope>
    <source>
        <strain evidence="5">JCM 17810</strain>
    </source>
</reference>
<feature type="domain" description="Enoyl reductase (ER)" evidence="3">
    <location>
        <begin position="5"/>
        <end position="304"/>
    </location>
</feature>
<dbReference type="PANTHER" id="PTHR48106:SF18">
    <property type="entry name" value="QUINONE OXIDOREDUCTASE PIG3"/>
    <property type="match status" value="1"/>
</dbReference>
<dbReference type="Gene3D" id="3.90.180.10">
    <property type="entry name" value="Medium-chain alcohol dehydrogenases, catalytic domain"/>
    <property type="match status" value="1"/>
</dbReference>
<dbReference type="Pfam" id="PF13602">
    <property type="entry name" value="ADH_zinc_N_2"/>
    <property type="match status" value="1"/>
</dbReference>
<organism evidence="4 5">
    <name type="scientific">Georgenia halophila</name>
    <dbReference type="NCBI Taxonomy" id="620889"/>
    <lineage>
        <taxon>Bacteria</taxon>
        <taxon>Bacillati</taxon>
        <taxon>Actinomycetota</taxon>
        <taxon>Actinomycetes</taxon>
        <taxon>Micrococcales</taxon>
        <taxon>Bogoriellaceae</taxon>
        <taxon>Georgenia</taxon>
    </lineage>
</organism>
<evidence type="ECO:0000256" key="1">
    <source>
        <dbReference type="ARBA" id="ARBA00022857"/>
    </source>
</evidence>
<dbReference type="Proteomes" id="UP001500622">
    <property type="component" value="Unassembled WGS sequence"/>
</dbReference>
<dbReference type="Pfam" id="PF08240">
    <property type="entry name" value="ADH_N"/>
    <property type="match status" value="1"/>
</dbReference>
<keyword evidence="2" id="KW-0560">Oxidoreductase</keyword>